<proteinExistence type="predicted"/>
<evidence type="ECO:0000313" key="2">
    <source>
        <dbReference type="Proteomes" id="UP001159363"/>
    </source>
</evidence>
<organism evidence="1 2">
    <name type="scientific">Dryococelus australis</name>
    <dbReference type="NCBI Taxonomy" id="614101"/>
    <lineage>
        <taxon>Eukaryota</taxon>
        <taxon>Metazoa</taxon>
        <taxon>Ecdysozoa</taxon>
        <taxon>Arthropoda</taxon>
        <taxon>Hexapoda</taxon>
        <taxon>Insecta</taxon>
        <taxon>Pterygota</taxon>
        <taxon>Neoptera</taxon>
        <taxon>Polyneoptera</taxon>
        <taxon>Phasmatodea</taxon>
        <taxon>Verophasmatodea</taxon>
        <taxon>Anareolatae</taxon>
        <taxon>Phasmatidae</taxon>
        <taxon>Eurycanthinae</taxon>
        <taxon>Dryococelus</taxon>
    </lineage>
</organism>
<accession>A0ABQ9HR08</accession>
<protein>
    <submittedName>
        <fullName evidence="1">Uncharacterized protein</fullName>
    </submittedName>
</protein>
<reference evidence="1 2" key="1">
    <citation type="submission" date="2023-02" db="EMBL/GenBank/DDBJ databases">
        <title>LHISI_Scaffold_Assembly.</title>
        <authorList>
            <person name="Stuart O.P."/>
            <person name="Cleave R."/>
            <person name="Magrath M.J.L."/>
            <person name="Mikheyev A.S."/>
        </authorList>
    </citation>
    <scope>NUCLEOTIDE SEQUENCE [LARGE SCALE GENOMIC DNA]</scope>
    <source>
        <strain evidence="1">Daus_M_001</strain>
        <tissue evidence="1">Leg muscle</tissue>
    </source>
</reference>
<keyword evidence="2" id="KW-1185">Reference proteome</keyword>
<feature type="non-terminal residue" evidence="1">
    <location>
        <position position="78"/>
    </location>
</feature>
<name>A0ABQ9HR08_9NEOP</name>
<comment type="caution">
    <text evidence="1">The sequence shown here is derived from an EMBL/GenBank/DDBJ whole genome shotgun (WGS) entry which is preliminary data.</text>
</comment>
<dbReference type="Proteomes" id="UP001159363">
    <property type="component" value="Chromosome X"/>
</dbReference>
<sequence length="78" mass="8893">MEKVTEKKVKEQQSKLLTKKNFSEMMLTMTAPVSTATNFFLSLDIRELSCDAVSVKSDHTENVLNFLGKQNVMYVKFA</sequence>
<evidence type="ECO:0000313" key="1">
    <source>
        <dbReference type="EMBL" id="KAJ8886766.1"/>
    </source>
</evidence>
<gene>
    <name evidence="1" type="ORF">PR048_012978</name>
</gene>
<dbReference type="EMBL" id="JARBHB010000004">
    <property type="protein sequence ID" value="KAJ8886766.1"/>
    <property type="molecule type" value="Genomic_DNA"/>
</dbReference>